<evidence type="ECO:0000313" key="3">
    <source>
        <dbReference type="Proteomes" id="UP000033540"/>
    </source>
</evidence>
<dbReference type="STRING" id="1403190.A0A0F0I1X1"/>
<dbReference type="InterPro" id="IPR010730">
    <property type="entry name" value="HET"/>
</dbReference>
<dbReference type="EMBL" id="JZEE01000660">
    <property type="protein sequence ID" value="KJK61735.1"/>
    <property type="molecule type" value="Genomic_DNA"/>
</dbReference>
<evidence type="ECO:0000259" key="1">
    <source>
        <dbReference type="Pfam" id="PF06985"/>
    </source>
</evidence>
<comment type="caution">
    <text evidence="2">The sequence shown here is derived from an EMBL/GenBank/DDBJ whole genome shotgun (WGS) entry which is preliminary data.</text>
</comment>
<sequence>MVEGTISRSDLDTEECYLPTRLIHVGGEQHEPRLVVSRMHLPFLLENDGCNARYIALSYSWGSRTEAEQQLKTTMDSFKSYMQRIPIEALPQTLLDALLVCRALGVQYLWVDALCIIQGDKSDWERESANMGNVYSHSFLTICAAQGDSCQSGFLKRHPPSQLEIPFHSSLDPSVSGRYSLRQDSRLHCSSFYNTCTPGLPFAVDIRYSSWNSRAWTFQEVKLSPRALLFGTYMTHLCAANIYEPEDGERQLFSRVMGPSLTNNDYSHSMTRSEAYSDWYSLVELYTARSLTYHDDILVAISAVAKRFFTNLSGKYLAGLWEEDLHNGLLWVNTDCDGEKSDMKTAYTAPSWSWACQPCPVTFYKSQSKRGVIEKATVLTAETSFTIDPYGQVTDGFVSLSAKAYKISSTRHWTIHVNHKPLFRHGSNGDLSSDVTLWLPLASGEGGYKAHVRFDRNYILEEHLISQMSIVLICSDGWDKMLGLLVLPSATRDEYTRAGLFMSEDFIFGGAKFWDNVETTTIKLV</sequence>
<dbReference type="PANTHER" id="PTHR33112:SF16">
    <property type="entry name" value="HETEROKARYON INCOMPATIBILITY DOMAIN-CONTAINING PROTEIN"/>
    <property type="match status" value="1"/>
</dbReference>
<dbReference type="PANTHER" id="PTHR33112">
    <property type="entry name" value="DOMAIN PROTEIN, PUTATIVE-RELATED"/>
    <property type="match status" value="1"/>
</dbReference>
<dbReference type="Pfam" id="PF06985">
    <property type="entry name" value="HET"/>
    <property type="match status" value="1"/>
</dbReference>
<protein>
    <submittedName>
        <fullName evidence="2">Heterokaryon incompatibility protein HET</fullName>
    </submittedName>
</protein>
<name>A0A0F0I1X1_ASPPU</name>
<dbReference type="AlphaFoldDB" id="A0A0F0I1X1"/>
<accession>A0A0F0I1X1</accession>
<dbReference type="OrthoDB" id="5125733at2759"/>
<feature type="domain" description="Heterokaryon incompatibility" evidence="1">
    <location>
        <begin position="54"/>
        <end position="220"/>
    </location>
</feature>
<gene>
    <name evidence="2" type="ORF">P875_00086678</name>
</gene>
<reference evidence="2 3" key="1">
    <citation type="submission" date="2015-02" db="EMBL/GenBank/DDBJ databases">
        <title>Draft genome sequence of Aspergillus parasiticus SU-1.</title>
        <authorList>
            <person name="Yu J."/>
            <person name="Fedorova N."/>
            <person name="Yin Y."/>
            <person name="Losada L."/>
            <person name="Zafar N."/>
            <person name="Taujale R."/>
            <person name="Ehrlich K.C."/>
            <person name="Bhatnagar D."/>
            <person name="Cleveland T.E."/>
            <person name="Bennett J.W."/>
            <person name="Nierman W.C."/>
        </authorList>
    </citation>
    <scope>NUCLEOTIDE SEQUENCE [LARGE SCALE GENOMIC DNA]</scope>
    <source>
        <strain evidence="3">ATCC 56775 / NRRL 5862 / SRRC 143 / SU-1</strain>
    </source>
</reference>
<evidence type="ECO:0000313" key="2">
    <source>
        <dbReference type="EMBL" id="KJK61735.1"/>
    </source>
</evidence>
<organism evidence="2 3">
    <name type="scientific">Aspergillus parasiticus (strain ATCC 56775 / NRRL 5862 / SRRC 143 / SU-1)</name>
    <dbReference type="NCBI Taxonomy" id="1403190"/>
    <lineage>
        <taxon>Eukaryota</taxon>
        <taxon>Fungi</taxon>
        <taxon>Dikarya</taxon>
        <taxon>Ascomycota</taxon>
        <taxon>Pezizomycotina</taxon>
        <taxon>Eurotiomycetes</taxon>
        <taxon>Eurotiomycetidae</taxon>
        <taxon>Eurotiales</taxon>
        <taxon>Aspergillaceae</taxon>
        <taxon>Aspergillus</taxon>
        <taxon>Aspergillus subgen. Circumdati</taxon>
    </lineage>
</organism>
<proteinExistence type="predicted"/>
<dbReference type="Proteomes" id="UP000033540">
    <property type="component" value="Unassembled WGS sequence"/>
</dbReference>